<dbReference type="Proteomes" id="UP000233220">
    <property type="component" value="Unplaced"/>
</dbReference>
<name>A0A2K6TXT5_SAIBB</name>
<evidence type="ECO:0000313" key="2">
    <source>
        <dbReference type="Ensembl" id="ENSSBOP00000024411.1"/>
    </source>
</evidence>
<dbReference type="AlphaFoldDB" id="A0A2K6TXT5"/>
<sequence length="142" mass="15701">MFAAAVRSVAWLLCLGVGLLIRHALELAGYCLLHSFQRCHSTGGFHSEAALLARINGVWPPAREEITSFQRTKERQEDRCSLNINYVRHIIQGTAPVCVEKRMQPSPTGKGKKCCTVHGLTRKIHNVQPNLQSPILSAACVD</sequence>
<reference evidence="2" key="1">
    <citation type="submission" date="2025-08" db="UniProtKB">
        <authorList>
            <consortium name="Ensembl"/>
        </authorList>
    </citation>
    <scope>IDENTIFICATION</scope>
</reference>
<evidence type="ECO:0000256" key="1">
    <source>
        <dbReference type="SAM" id="SignalP"/>
    </source>
</evidence>
<accession>A0A2K6TXT5</accession>
<keyword evidence="3" id="KW-1185">Reference proteome</keyword>
<organism evidence="2 3">
    <name type="scientific">Saimiri boliviensis boliviensis</name>
    <name type="common">Bolivian squirrel monkey</name>
    <dbReference type="NCBI Taxonomy" id="39432"/>
    <lineage>
        <taxon>Eukaryota</taxon>
        <taxon>Metazoa</taxon>
        <taxon>Chordata</taxon>
        <taxon>Craniata</taxon>
        <taxon>Vertebrata</taxon>
        <taxon>Euteleostomi</taxon>
        <taxon>Mammalia</taxon>
        <taxon>Eutheria</taxon>
        <taxon>Euarchontoglires</taxon>
        <taxon>Primates</taxon>
        <taxon>Haplorrhini</taxon>
        <taxon>Platyrrhini</taxon>
        <taxon>Cebidae</taxon>
        <taxon>Saimiriinae</taxon>
        <taxon>Saimiri</taxon>
    </lineage>
</organism>
<feature type="chain" id="PRO_5014445182" description="Secreted protein" evidence="1">
    <location>
        <begin position="25"/>
        <end position="142"/>
    </location>
</feature>
<protein>
    <recommendedName>
        <fullName evidence="4">Secreted protein</fullName>
    </recommendedName>
</protein>
<feature type="signal peptide" evidence="1">
    <location>
        <begin position="1"/>
        <end position="24"/>
    </location>
</feature>
<dbReference type="Ensembl" id="ENSSBOT00000041271.1">
    <property type="protein sequence ID" value="ENSSBOP00000024411.1"/>
    <property type="gene ID" value="ENSSBOG00000028687.1"/>
</dbReference>
<proteinExistence type="predicted"/>
<dbReference type="Pfam" id="PF17694">
    <property type="entry name" value="DUF5540"/>
    <property type="match status" value="1"/>
</dbReference>
<evidence type="ECO:0008006" key="4">
    <source>
        <dbReference type="Google" id="ProtNLM"/>
    </source>
</evidence>
<dbReference type="InterPro" id="IPR040507">
    <property type="entry name" value="DUF5540"/>
</dbReference>
<reference evidence="2" key="2">
    <citation type="submission" date="2025-09" db="UniProtKB">
        <authorList>
            <consortium name="Ensembl"/>
        </authorList>
    </citation>
    <scope>IDENTIFICATION</scope>
</reference>
<evidence type="ECO:0000313" key="3">
    <source>
        <dbReference type="Proteomes" id="UP000233220"/>
    </source>
</evidence>
<dbReference type="GeneTree" id="ENSGT00410000028916"/>
<keyword evidence="1" id="KW-0732">Signal</keyword>